<evidence type="ECO:0000313" key="3">
    <source>
        <dbReference type="Proteomes" id="UP000248706"/>
    </source>
</evidence>
<organism evidence="2 3">
    <name type="scientific">Thermogemmatispora tikiterensis</name>
    <dbReference type="NCBI Taxonomy" id="1825093"/>
    <lineage>
        <taxon>Bacteria</taxon>
        <taxon>Bacillati</taxon>
        <taxon>Chloroflexota</taxon>
        <taxon>Ktedonobacteria</taxon>
        <taxon>Thermogemmatisporales</taxon>
        <taxon>Thermogemmatisporaceae</taxon>
        <taxon>Thermogemmatispora</taxon>
    </lineage>
</organism>
<feature type="transmembrane region" description="Helical" evidence="1">
    <location>
        <begin position="146"/>
        <end position="167"/>
    </location>
</feature>
<dbReference type="AlphaFoldDB" id="A0A328VJ03"/>
<sequence length="173" mass="19527">MLSSSTSRFRSALRLAPTVLERRLERITLLLLLLIAVLSGWGLLFLPRTIPIHYSLSGSIHPDLNGSKWILVLFFLLALALYGLLSLLSRCLHAFHHPLLTVPQRAERRYRLGRLLLAGLKLCLCALLAYLSWMFIQGAISGLNGWIFLGFLLLAALPPLLVLLYFIQLRRLS</sequence>
<evidence type="ECO:0000313" key="2">
    <source>
        <dbReference type="EMBL" id="RAQ95633.1"/>
    </source>
</evidence>
<name>A0A328VJ03_9CHLR</name>
<keyword evidence="1" id="KW-1133">Transmembrane helix</keyword>
<proteinExistence type="predicted"/>
<comment type="caution">
    <text evidence="2">The sequence shown here is derived from an EMBL/GenBank/DDBJ whole genome shotgun (WGS) entry which is preliminary data.</text>
</comment>
<keyword evidence="1" id="KW-0472">Membrane</keyword>
<dbReference type="Proteomes" id="UP000248706">
    <property type="component" value="Unassembled WGS sequence"/>
</dbReference>
<feature type="transmembrane region" description="Helical" evidence="1">
    <location>
        <begin position="66"/>
        <end position="88"/>
    </location>
</feature>
<dbReference type="EMBL" id="MCIF01000002">
    <property type="protein sequence ID" value="RAQ95633.1"/>
    <property type="molecule type" value="Genomic_DNA"/>
</dbReference>
<gene>
    <name evidence="2" type="ORF">A4R35_08820</name>
</gene>
<feature type="transmembrane region" description="Helical" evidence="1">
    <location>
        <begin position="115"/>
        <end position="140"/>
    </location>
</feature>
<evidence type="ECO:0008006" key="4">
    <source>
        <dbReference type="Google" id="ProtNLM"/>
    </source>
</evidence>
<evidence type="ECO:0000256" key="1">
    <source>
        <dbReference type="SAM" id="Phobius"/>
    </source>
</evidence>
<protein>
    <recommendedName>
        <fullName evidence="4">DUF1648 domain-containing protein</fullName>
    </recommendedName>
</protein>
<accession>A0A328VJ03</accession>
<reference evidence="2 3" key="1">
    <citation type="submission" date="2016-08" db="EMBL/GenBank/DDBJ databases">
        <title>Analysis of Carbohydrate Active Enzymes in Thermogemmatispora T81 Reveals Carbohydrate Degradation Ability.</title>
        <authorList>
            <person name="Tomazini A."/>
            <person name="Lal S."/>
            <person name="Stott M."/>
            <person name="Henrissat B."/>
            <person name="Polikarpov I."/>
            <person name="Sparling R."/>
            <person name="Levin D.B."/>
        </authorList>
    </citation>
    <scope>NUCLEOTIDE SEQUENCE [LARGE SCALE GENOMIC DNA]</scope>
    <source>
        <strain evidence="2 3">T81</strain>
    </source>
</reference>
<feature type="transmembrane region" description="Helical" evidence="1">
    <location>
        <begin position="27"/>
        <end position="46"/>
    </location>
</feature>
<keyword evidence="3" id="KW-1185">Reference proteome</keyword>
<dbReference type="RefSeq" id="WP_112428522.1">
    <property type="nucleotide sequence ID" value="NZ_MCIF01000002.1"/>
</dbReference>
<keyword evidence="1" id="KW-0812">Transmembrane</keyword>